<evidence type="ECO:0000256" key="1">
    <source>
        <dbReference type="SAM" id="Phobius"/>
    </source>
</evidence>
<keyword evidence="1" id="KW-0472">Membrane</keyword>
<accession>A0AAN7PPC9</accession>
<organism evidence="2 3">
    <name type="scientific">Mycteria americana</name>
    <name type="common">Wood stork</name>
    <dbReference type="NCBI Taxonomy" id="33587"/>
    <lineage>
        <taxon>Eukaryota</taxon>
        <taxon>Metazoa</taxon>
        <taxon>Chordata</taxon>
        <taxon>Craniata</taxon>
        <taxon>Vertebrata</taxon>
        <taxon>Euteleostomi</taxon>
        <taxon>Archelosauria</taxon>
        <taxon>Archosauria</taxon>
        <taxon>Dinosauria</taxon>
        <taxon>Saurischia</taxon>
        <taxon>Theropoda</taxon>
        <taxon>Coelurosauria</taxon>
        <taxon>Aves</taxon>
        <taxon>Neognathae</taxon>
        <taxon>Neoaves</taxon>
        <taxon>Aequornithes</taxon>
        <taxon>Ciconiiformes</taxon>
        <taxon>Ciconiidae</taxon>
        <taxon>Mycteria</taxon>
    </lineage>
</organism>
<comment type="caution">
    <text evidence="2">The sequence shown here is derived from an EMBL/GenBank/DDBJ whole genome shotgun (WGS) entry which is preliminary data.</text>
</comment>
<dbReference type="Proteomes" id="UP001333110">
    <property type="component" value="Unassembled WGS sequence"/>
</dbReference>
<proteinExistence type="predicted"/>
<evidence type="ECO:0000313" key="2">
    <source>
        <dbReference type="EMBL" id="KAK4829208.1"/>
    </source>
</evidence>
<gene>
    <name evidence="2" type="ORF">QYF61_002473</name>
</gene>
<dbReference type="AlphaFoldDB" id="A0AAN7PPC9"/>
<sequence>MSGHWVQSGSSSRADSDRLEMLEPRLCGFYYQAIYFDSYLNWMYFIHTFSTIKSAVLMAIAFDLVVMTCSPQGIHPS</sequence>
<reference evidence="2 3" key="1">
    <citation type="journal article" date="2023" name="J. Hered.">
        <title>Chromosome-level genome of the wood stork (Mycteria americana) provides insight into avian chromosome evolution.</title>
        <authorList>
            <person name="Flamio R. Jr."/>
            <person name="Ramstad K.M."/>
        </authorList>
    </citation>
    <scope>NUCLEOTIDE SEQUENCE [LARGE SCALE GENOMIC DNA]</scope>
    <source>
        <strain evidence="2">JAX WOST 10</strain>
    </source>
</reference>
<evidence type="ECO:0000313" key="3">
    <source>
        <dbReference type="Proteomes" id="UP001333110"/>
    </source>
</evidence>
<name>A0AAN7PPC9_MYCAM</name>
<protein>
    <submittedName>
        <fullName evidence="2">Uncharacterized protein</fullName>
    </submittedName>
</protein>
<keyword evidence="3" id="KW-1185">Reference proteome</keyword>
<keyword evidence="1" id="KW-1133">Transmembrane helix</keyword>
<feature type="transmembrane region" description="Helical" evidence="1">
    <location>
        <begin position="44"/>
        <end position="66"/>
    </location>
</feature>
<dbReference type="EMBL" id="JAUNZN010000001">
    <property type="protein sequence ID" value="KAK4829208.1"/>
    <property type="molecule type" value="Genomic_DNA"/>
</dbReference>
<keyword evidence="1" id="KW-0812">Transmembrane</keyword>